<comment type="caution">
    <text evidence="1">The sequence shown here is derived from an EMBL/GenBank/DDBJ whole genome shotgun (WGS) entry which is preliminary data.</text>
</comment>
<dbReference type="EMBL" id="CM056811">
    <property type="protein sequence ID" value="KAJ8635190.1"/>
    <property type="molecule type" value="Genomic_DNA"/>
</dbReference>
<accession>A0ACC2LP23</accession>
<gene>
    <name evidence="1" type="ORF">MRB53_009457</name>
</gene>
<keyword evidence="2" id="KW-1185">Reference proteome</keyword>
<dbReference type="Proteomes" id="UP001234297">
    <property type="component" value="Chromosome 3"/>
</dbReference>
<evidence type="ECO:0000313" key="2">
    <source>
        <dbReference type="Proteomes" id="UP001234297"/>
    </source>
</evidence>
<sequence length="197" mass="22578">MAGLFMANTVHSCQTQKDVVEKRIQRILDYYVFFEKSERIRALLSGSAHWRRPNREEGAFVGAQQQLEKKGESNSSESAFPYLPMQRWSEFSFSRKRRPTMMKLSHFFLSSFCQPDLFMDTLEKLHKSIGTKVYGLKVVLLRNQVTVNGVCELSSSDVKHLLSNNTRAKVCSVGFEDGVNTVIDTEYKEKSGDYGKQ</sequence>
<reference evidence="1 2" key="1">
    <citation type="journal article" date="2022" name="Hortic Res">
        <title>A haplotype resolved chromosomal level avocado genome allows analysis of novel avocado genes.</title>
        <authorList>
            <person name="Nath O."/>
            <person name="Fletcher S.J."/>
            <person name="Hayward A."/>
            <person name="Shaw L.M."/>
            <person name="Masouleh A.K."/>
            <person name="Furtado A."/>
            <person name="Henry R.J."/>
            <person name="Mitter N."/>
        </authorList>
    </citation>
    <scope>NUCLEOTIDE SEQUENCE [LARGE SCALE GENOMIC DNA]</scope>
    <source>
        <strain evidence="2">cv. Hass</strain>
    </source>
</reference>
<name>A0ACC2LP23_PERAE</name>
<evidence type="ECO:0000313" key="1">
    <source>
        <dbReference type="EMBL" id="KAJ8635190.1"/>
    </source>
</evidence>
<protein>
    <submittedName>
        <fullName evidence="1">Uncharacterized protein</fullName>
    </submittedName>
</protein>
<proteinExistence type="predicted"/>
<organism evidence="1 2">
    <name type="scientific">Persea americana</name>
    <name type="common">Avocado</name>
    <dbReference type="NCBI Taxonomy" id="3435"/>
    <lineage>
        <taxon>Eukaryota</taxon>
        <taxon>Viridiplantae</taxon>
        <taxon>Streptophyta</taxon>
        <taxon>Embryophyta</taxon>
        <taxon>Tracheophyta</taxon>
        <taxon>Spermatophyta</taxon>
        <taxon>Magnoliopsida</taxon>
        <taxon>Magnoliidae</taxon>
        <taxon>Laurales</taxon>
        <taxon>Lauraceae</taxon>
        <taxon>Persea</taxon>
    </lineage>
</organism>